<dbReference type="AlphaFoldDB" id="A0A656HDN9"/>
<feature type="domain" description="YdhG-like" evidence="1">
    <location>
        <begin position="27"/>
        <end position="131"/>
    </location>
</feature>
<dbReference type="SUPFAM" id="SSF159888">
    <property type="entry name" value="YdhG-like"/>
    <property type="match status" value="1"/>
</dbReference>
<protein>
    <recommendedName>
        <fullName evidence="1">YdhG-like domain-containing protein</fullName>
    </recommendedName>
</protein>
<sequence length="134" mass="15042">MAKKQSAVAAGDHPADLFMENLEHPHKAAIAVLRQAIRAADSRISEEIKWNAPSFKLEEHFATFKLHPPKNIQLVLHRGAKPKPVEKPFVLDDPHGLANWKAPDRCVLVIQSSDQAFSLKNEIVSLVQQWISQL</sequence>
<dbReference type="Gene3D" id="3.90.1150.200">
    <property type="match status" value="1"/>
</dbReference>
<gene>
    <name evidence="2" type="ORF">Thini_1907</name>
</gene>
<evidence type="ECO:0000313" key="2">
    <source>
        <dbReference type="EMBL" id="EIJ34483.1"/>
    </source>
</evidence>
<name>A0A656HDN9_THINJ</name>
<accession>A0A656HDN9</accession>
<dbReference type="Pfam" id="PF08818">
    <property type="entry name" value="DUF1801"/>
    <property type="match status" value="1"/>
</dbReference>
<dbReference type="EMBL" id="JH651384">
    <property type="protein sequence ID" value="EIJ34483.1"/>
    <property type="molecule type" value="Genomic_DNA"/>
</dbReference>
<organism evidence="2 3">
    <name type="scientific">Thiothrix nivea (strain ATCC 35100 / DSM 5205 / JP2)</name>
    <dbReference type="NCBI Taxonomy" id="870187"/>
    <lineage>
        <taxon>Bacteria</taxon>
        <taxon>Pseudomonadati</taxon>
        <taxon>Pseudomonadota</taxon>
        <taxon>Gammaproteobacteria</taxon>
        <taxon>Thiotrichales</taxon>
        <taxon>Thiotrichaceae</taxon>
        <taxon>Thiothrix</taxon>
    </lineage>
</organism>
<dbReference type="InterPro" id="IPR014922">
    <property type="entry name" value="YdhG-like"/>
</dbReference>
<dbReference type="OrthoDB" id="9811812at2"/>
<keyword evidence="3" id="KW-1185">Reference proteome</keyword>
<dbReference type="Proteomes" id="UP000005317">
    <property type="component" value="Unassembled WGS sequence"/>
</dbReference>
<proteinExistence type="predicted"/>
<dbReference type="RefSeq" id="WP_002708411.1">
    <property type="nucleotide sequence ID" value="NZ_JH651384.1"/>
</dbReference>
<evidence type="ECO:0000313" key="3">
    <source>
        <dbReference type="Proteomes" id="UP000005317"/>
    </source>
</evidence>
<reference evidence="3" key="1">
    <citation type="journal article" date="2011" name="Stand. Genomic Sci.">
        <title>Genome sequence of the filamentous, gliding Thiothrix nivea neotype strain (JP2(T)).</title>
        <authorList>
            <person name="Lapidus A."/>
            <person name="Nolan M."/>
            <person name="Lucas S."/>
            <person name="Glavina Del Rio T."/>
            <person name="Tice H."/>
            <person name="Cheng J.F."/>
            <person name="Tapia R."/>
            <person name="Han C."/>
            <person name="Goodwin L."/>
            <person name="Pitluck S."/>
            <person name="Liolios K."/>
            <person name="Pagani I."/>
            <person name="Ivanova N."/>
            <person name="Huntemann M."/>
            <person name="Mavromatis K."/>
            <person name="Mikhailova N."/>
            <person name="Pati A."/>
            <person name="Chen A."/>
            <person name="Palaniappan K."/>
            <person name="Land M."/>
            <person name="Brambilla E.M."/>
            <person name="Rohde M."/>
            <person name="Abt B."/>
            <person name="Verbarg S."/>
            <person name="Goker M."/>
            <person name="Bristow J."/>
            <person name="Eisen J.A."/>
            <person name="Markowitz V."/>
            <person name="Hugenholtz P."/>
            <person name="Kyrpides N.C."/>
            <person name="Klenk H.P."/>
            <person name="Woyke T."/>
        </authorList>
    </citation>
    <scope>NUCLEOTIDE SEQUENCE [LARGE SCALE GENOMIC DNA]</scope>
    <source>
        <strain evidence="3">ATCC 35100 / DSM 5205 / JP2</strain>
    </source>
</reference>
<evidence type="ECO:0000259" key="1">
    <source>
        <dbReference type="Pfam" id="PF08818"/>
    </source>
</evidence>